<proteinExistence type="predicted"/>
<evidence type="ECO:0000313" key="1">
    <source>
        <dbReference type="EMBL" id="QGZ15081.1"/>
    </source>
</evidence>
<dbReference type="Proteomes" id="UP000430622">
    <property type="component" value="Segment"/>
</dbReference>
<reference evidence="1 2" key="1">
    <citation type="submission" date="2019-12" db="EMBL/GenBank/DDBJ databases">
        <title>Hospital sewage isolated lytic bacteriophages against epidemic carbapenem resistant Klebsiella pneumoniae ST11 strains.</title>
        <authorList>
            <person name="Li M."/>
            <person name="Zhang W."/>
            <person name="Du H."/>
            <person name="Chen L."/>
        </authorList>
    </citation>
    <scope>NUCLEOTIDE SEQUENCE [LARGE SCALE GENOMIC DNA]</scope>
</reference>
<organism evidence="1 2">
    <name type="scientific">Klebsiella phage vB_Kpn_P545</name>
    <dbReference type="NCBI Taxonomy" id="2686283"/>
    <lineage>
        <taxon>Viruses</taxon>
        <taxon>Duplodnaviria</taxon>
        <taxon>Heunggongvirae</taxon>
        <taxon>Uroviricota</taxon>
        <taxon>Caudoviricetes</taxon>
        <taxon>Marfavirus</taxon>
        <taxon>Marfavirus F48</taxon>
    </lineage>
</organism>
<name>A0A6B9JFN8_9CAUD</name>
<dbReference type="EMBL" id="MN781108">
    <property type="protein sequence ID" value="QGZ15081.1"/>
    <property type="molecule type" value="Genomic_DNA"/>
</dbReference>
<evidence type="ECO:0000313" key="2">
    <source>
        <dbReference type="Proteomes" id="UP000430622"/>
    </source>
</evidence>
<accession>A0A6B9JFN8</accession>
<sequence>MTTSESFGIHPYYKHLTHIFTLKGPGRIRMMYRPTKLTAKQKREAKKEFRSFLKSGLHAAKWVEKSK</sequence>
<protein>
    <submittedName>
        <fullName evidence="1">Uncharacterized protein</fullName>
    </submittedName>
</protein>